<accession>A0ACB8ZNN4</accession>
<evidence type="ECO:0000313" key="2">
    <source>
        <dbReference type="Proteomes" id="UP001055879"/>
    </source>
</evidence>
<name>A0ACB8ZNN4_ARCLA</name>
<dbReference type="Proteomes" id="UP001055879">
    <property type="component" value="Linkage Group LG10"/>
</dbReference>
<reference evidence="2" key="1">
    <citation type="journal article" date="2022" name="Mol. Ecol. Resour.">
        <title>The genomes of chicory, endive, great burdock and yacon provide insights into Asteraceae palaeo-polyploidization history and plant inulin production.</title>
        <authorList>
            <person name="Fan W."/>
            <person name="Wang S."/>
            <person name="Wang H."/>
            <person name="Wang A."/>
            <person name="Jiang F."/>
            <person name="Liu H."/>
            <person name="Zhao H."/>
            <person name="Xu D."/>
            <person name="Zhang Y."/>
        </authorList>
    </citation>
    <scope>NUCLEOTIDE SEQUENCE [LARGE SCALE GENOMIC DNA]</scope>
    <source>
        <strain evidence="2">cv. Niubang</strain>
    </source>
</reference>
<protein>
    <submittedName>
        <fullName evidence="1">Uncharacterized protein</fullName>
    </submittedName>
</protein>
<reference evidence="1 2" key="2">
    <citation type="journal article" date="2022" name="Mol. Ecol. Resour.">
        <title>The genomes of chicory, endive, great burdock and yacon provide insights into Asteraceae paleo-polyploidization history and plant inulin production.</title>
        <authorList>
            <person name="Fan W."/>
            <person name="Wang S."/>
            <person name="Wang H."/>
            <person name="Wang A."/>
            <person name="Jiang F."/>
            <person name="Liu H."/>
            <person name="Zhao H."/>
            <person name="Xu D."/>
            <person name="Zhang Y."/>
        </authorList>
    </citation>
    <scope>NUCLEOTIDE SEQUENCE [LARGE SCALE GENOMIC DNA]</scope>
    <source>
        <strain evidence="2">cv. Niubang</strain>
    </source>
</reference>
<gene>
    <name evidence="1" type="ORF">L6452_30832</name>
</gene>
<proteinExistence type="predicted"/>
<organism evidence="1 2">
    <name type="scientific">Arctium lappa</name>
    <name type="common">Greater burdock</name>
    <name type="synonym">Lappa major</name>
    <dbReference type="NCBI Taxonomy" id="4217"/>
    <lineage>
        <taxon>Eukaryota</taxon>
        <taxon>Viridiplantae</taxon>
        <taxon>Streptophyta</taxon>
        <taxon>Embryophyta</taxon>
        <taxon>Tracheophyta</taxon>
        <taxon>Spermatophyta</taxon>
        <taxon>Magnoliopsida</taxon>
        <taxon>eudicotyledons</taxon>
        <taxon>Gunneridae</taxon>
        <taxon>Pentapetalae</taxon>
        <taxon>asterids</taxon>
        <taxon>campanulids</taxon>
        <taxon>Asterales</taxon>
        <taxon>Asteraceae</taxon>
        <taxon>Carduoideae</taxon>
        <taxon>Cardueae</taxon>
        <taxon>Arctiinae</taxon>
        <taxon>Arctium</taxon>
    </lineage>
</organism>
<evidence type="ECO:0000313" key="1">
    <source>
        <dbReference type="EMBL" id="KAI3697735.1"/>
    </source>
</evidence>
<comment type="caution">
    <text evidence="1">The sequence shown here is derived from an EMBL/GenBank/DDBJ whole genome shotgun (WGS) entry which is preliminary data.</text>
</comment>
<keyword evidence="2" id="KW-1185">Reference proteome</keyword>
<sequence length="367" mass="40699">MSSLDMASKYQASIFLVFTATLLVAVNGVPQVPCYFIFGDSLMDNGNNNHLHTNSKVNFPPYGIDFPDGPTGRFSNGRNIADVIAQLLGFENFIQPFATARSDEIIKGVNYASGGAGIREESGQHMGERISLNNQIKNHRITILRLILLVGRGSLVATRKYLHKCMYTVGMGNNDYINNYFVPEYYKTSSLYSPEEYALLLVEQYSQQLQALYTYGARKFGVFAAGYSGCTPGMMAIYGMNSCVDSINNAIVLFNTLLNTTLNDLNNKYPDAKFIYIDASLQYPTDLNITDKPCCEVSSSIDGKGNCIPDHIPCSNRKNYVFWDAFHPTERVSIIGGTQAYKRLSPLYASEAISLLIDNDQSHVSDV</sequence>
<dbReference type="EMBL" id="CM042056">
    <property type="protein sequence ID" value="KAI3697735.1"/>
    <property type="molecule type" value="Genomic_DNA"/>
</dbReference>